<protein>
    <recommendedName>
        <fullName evidence="3">N-acetyltransferase domain-containing protein</fullName>
    </recommendedName>
</protein>
<evidence type="ECO:0000313" key="2">
    <source>
        <dbReference type="Proteomes" id="UP001596250"/>
    </source>
</evidence>
<reference evidence="2" key="1">
    <citation type="journal article" date="2019" name="Int. J. Syst. Evol. Microbiol.">
        <title>The Global Catalogue of Microorganisms (GCM) 10K type strain sequencing project: providing services to taxonomists for standard genome sequencing and annotation.</title>
        <authorList>
            <consortium name="The Broad Institute Genomics Platform"/>
            <consortium name="The Broad Institute Genome Sequencing Center for Infectious Disease"/>
            <person name="Wu L."/>
            <person name="Ma J."/>
        </authorList>
    </citation>
    <scope>NUCLEOTIDE SEQUENCE [LARGE SCALE GENOMIC DNA]</scope>
    <source>
        <strain evidence="2">CCM 8749</strain>
    </source>
</reference>
<accession>A0ABW1ITS0</accession>
<evidence type="ECO:0000313" key="1">
    <source>
        <dbReference type="EMBL" id="MFC5988517.1"/>
    </source>
</evidence>
<organism evidence="1 2">
    <name type="scientific">Marinicrinis lubricantis</name>
    <dbReference type="NCBI Taxonomy" id="2086470"/>
    <lineage>
        <taxon>Bacteria</taxon>
        <taxon>Bacillati</taxon>
        <taxon>Bacillota</taxon>
        <taxon>Bacilli</taxon>
        <taxon>Bacillales</taxon>
        <taxon>Paenibacillaceae</taxon>
    </lineage>
</organism>
<evidence type="ECO:0008006" key="3">
    <source>
        <dbReference type="Google" id="ProtNLM"/>
    </source>
</evidence>
<sequence length="189" mass="21625">MTYSIVAAADDEELSEAGLRYLLANRKEINSSFQIVDFCRLLTGFLYEGELFLALDIDQKPIAAAGYVTLPNGLYESDGKKLRIELFYISAPYESRSPTRALLKRMVDQMRHKEPSYRKVEIILRPEEMELLGDLMRLNFTSNEQNPNEHGCILCIVCPEYIERLSLLLEGGEVNDEAAKKLYTDETIF</sequence>
<comment type="caution">
    <text evidence="1">The sequence shown here is derived from an EMBL/GenBank/DDBJ whole genome shotgun (WGS) entry which is preliminary data.</text>
</comment>
<dbReference type="RefSeq" id="WP_379895993.1">
    <property type="nucleotide sequence ID" value="NZ_CBCSCT010000011.1"/>
</dbReference>
<gene>
    <name evidence="1" type="ORF">ACFPXP_19100</name>
</gene>
<name>A0ABW1ITS0_9BACL</name>
<proteinExistence type="predicted"/>
<keyword evidence="2" id="KW-1185">Reference proteome</keyword>
<dbReference type="EMBL" id="JBHSQV010000182">
    <property type="protein sequence ID" value="MFC5988517.1"/>
    <property type="molecule type" value="Genomic_DNA"/>
</dbReference>
<dbReference type="Proteomes" id="UP001596250">
    <property type="component" value="Unassembled WGS sequence"/>
</dbReference>